<organism evidence="2 3">
    <name type="scientific">Micromonospora craniellae</name>
    <dbReference type="NCBI Taxonomy" id="2294034"/>
    <lineage>
        <taxon>Bacteria</taxon>
        <taxon>Bacillati</taxon>
        <taxon>Actinomycetota</taxon>
        <taxon>Actinomycetes</taxon>
        <taxon>Micromonosporales</taxon>
        <taxon>Micromonosporaceae</taxon>
        <taxon>Micromonospora</taxon>
    </lineage>
</organism>
<gene>
    <name evidence="2" type="ORF">D0Q02_07525</name>
</gene>
<evidence type="ECO:0000256" key="1">
    <source>
        <dbReference type="SAM" id="MobiDB-lite"/>
    </source>
</evidence>
<keyword evidence="3" id="KW-1185">Reference proteome</keyword>
<proteinExistence type="predicted"/>
<dbReference type="EMBL" id="QVFU01000005">
    <property type="protein sequence ID" value="RFS47004.1"/>
    <property type="molecule type" value="Genomic_DNA"/>
</dbReference>
<dbReference type="OrthoDB" id="9942774at2"/>
<accession>A0A372G288</accession>
<reference evidence="2 3" key="1">
    <citation type="submission" date="2018-08" db="EMBL/GenBank/DDBJ databases">
        <title>Verrucosispora craniellae sp. nov., isolated from a marine sponge in the South China Sea.</title>
        <authorList>
            <person name="Li L."/>
            <person name="Lin H.W."/>
        </authorList>
    </citation>
    <scope>NUCLEOTIDE SEQUENCE [LARGE SCALE GENOMIC DNA]</scope>
    <source>
        <strain evidence="2 3">LHW63014</strain>
    </source>
</reference>
<protein>
    <submittedName>
        <fullName evidence="2">Uncharacterized protein</fullName>
    </submittedName>
</protein>
<sequence length="83" mass="9325">MPRKPPERRYCTKWDPDPSIGPDHRERLTCRNCLRVGKAGDANHRPPPPRARPASKPLPAALAAAAQERDAAILGEHDREDLW</sequence>
<feature type="region of interest" description="Disordered" evidence="1">
    <location>
        <begin position="37"/>
        <end position="66"/>
    </location>
</feature>
<evidence type="ECO:0000313" key="2">
    <source>
        <dbReference type="EMBL" id="RFS47004.1"/>
    </source>
</evidence>
<dbReference type="RefSeq" id="WP_117227255.1">
    <property type="nucleotide sequence ID" value="NZ_CP061725.1"/>
</dbReference>
<dbReference type="AlphaFoldDB" id="A0A372G288"/>
<evidence type="ECO:0000313" key="3">
    <source>
        <dbReference type="Proteomes" id="UP000262621"/>
    </source>
</evidence>
<dbReference type="Proteomes" id="UP000262621">
    <property type="component" value="Unassembled WGS sequence"/>
</dbReference>
<feature type="region of interest" description="Disordered" evidence="1">
    <location>
        <begin position="1"/>
        <end position="23"/>
    </location>
</feature>
<feature type="compositionally biased region" description="Low complexity" evidence="1">
    <location>
        <begin position="52"/>
        <end position="66"/>
    </location>
</feature>
<name>A0A372G288_9ACTN</name>
<comment type="caution">
    <text evidence="2">The sequence shown here is derived from an EMBL/GenBank/DDBJ whole genome shotgun (WGS) entry which is preliminary data.</text>
</comment>